<feature type="binding site" evidence="7">
    <location>
        <begin position="225"/>
        <end position="229"/>
    </location>
    <ligand>
        <name>GTP</name>
        <dbReference type="ChEBI" id="CHEBI:37565"/>
    </ligand>
</feature>
<dbReference type="InterPro" id="IPR015760">
    <property type="entry name" value="TIF_IF2"/>
</dbReference>
<evidence type="ECO:0000256" key="4">
    <source>
        <dbReference type="ARBA" id="ARBA00022741"/>
    </source>
</evidence>
<accession>A0A1F6LHL4</accession>
<dbReference type="InterPro" id="IPR005225">
    <property type="entry name" value="Small_GTP-bd"/>
</dbReference>
<dbReference type="InterPro" id="IPR027417">
    <property type="entry name" value="P-loop_NTPase"/>
</dbReference>
<evidence type="ECO:0000256" key="9">
    <source>
        <dbReference type="SAM" id="MobiDB-lite"/>
    </source>
</evidence>
<comment type="caution">
    <text evidence="11">The sequence shown here is derived from an EMBL/GenBank/DDBJ whole genome shotgun (WGS) entry which is preliminary data.</text>
</comment>
<sequence>MNVTELARQLRINTKQMLEILPAHGFDIGAKAVKIDDRVANQIMRQWKYIKKAIEDKEKKAKAEQLLKEKEMRKQVGESVALPSLITVRDFASRLNLPVTQLITELMKNGILANQNQNIDYDTAAIMAEELGFTVLKETGDRMVEDDNSHVLENALQKGENKTRRAPVVVVMGHVDHGKTKLLDSIRQTNIVDTESGGITQHIGAYQTIWKDPKTKEERPMTFIDTPGHEAFTVMRSRGAKIADLAILVVAADDSVKPQTEEVIQIIKAAKLPFVVAINKIDKETADIQRVKTELSQRDVLAEEWGGSVPMVEISAKEKLNIDKLLDVLLLVSDMNADSMQADTSIPAVGTVIESHVDKGTGPVTTILVQAGTLKKGDPLVLNGEIYGKVRAMHDYKGEEILEAGPSVPVQIIGFKVAPEVGDIMDVGLAKGAQKIDAKQKYSQQTGAENRSAFQSNESEEDGKNKKYLNIVIKADVLGSLEAIIGALENIQHEEVRVKIIGKGLGNINENDIAKVESSGGAILAFKVGATPMAGESIRDKKIQFLKFDIIYDLIDWAKDELEKMLEKELVTTEIGNLKVLAIFRTDKGAMTLGGRVEIGKVIKDALVRIKREKEIVGIGKVSKLQTGQSETKQVPQGSECGLRIESKTKIEAGDILEFYTEELVVRKMNLKK</sequence>
<dbReference type="AlphaFoldDB" id="A0A1F6LHL4"/>
<gene>
    <name evidence="7" type="primary">infB</name>
    <name evidence="11" type="ORF">A2725_03580</name>
</gene>
<dbReference type="Gene3D" id="3.40.50.10050">
    <property type="entry name" value="Translation initiation factor IF- 2, domain 3"/>
    <property type="match status" value="1"/>
</dbReference>
<dbReference type="GO" id="GO:0005525">
    <property type="term" value="F:GTP binding"/>
    <property type="evidence" value="ECO:0007669"/>
    <property type="project" value="UniProtKB-KW"/>
</dbReference>
<dbReference type="Pfam" id="PF04760">
    <property type="entry name" value="IF2_N"/>
    <property type="match status" value="1"/>
</dbReference>
<organism evidence="11 12">
    <name type="scientific">Candidatus Magasanikbacteria bacterium RIFCSPHIGHO2_01_FULL_33_34</name>
    <dbReference type="NCBI Taxonomy" id="1798671"/>
    <lineage>
        <taxon>Bacteria</taxon>
        <taxon>Candidatus Magasanikiibacteriota</taxon>
    </lineage>
</organism>
<dbReference type="CDD" id="cd01887">
    <property type="entry name" value="IF2_eIF5B"/>
    <property type="match status" value="1"/>
</dbReference>
<dbReference type="FunFam" id="3.40.50.300:FF:000019">
    <property type="entry name" value="Translation initiation factor IF-2"/>
    <property type="match status" value="1"/>
</dbReference>
<dbReference type="InterPro" id="IPR000178">
    <property type="entry name" value="TF_IF2_bacterial-like"/>
</dbReference>
<dbReference type="GO" id="GO:0005737">
    <property type="term" value="C:cytoplasm"/>
    <property type="evidence" value="ECO:0007669"/>
    <property type="project" value="UniProtKB-SubCell"/>
</dbReference>
<name>A0A1F6LHL4_9BACT</name>
<protein>
    <recommendedName>
        <fullName evidence="2 7">Translation initiation factor IF-2</fullName>
    </recommendedName>
</protein>
<comment type="subcellular location">
    <subcellularLocation>
        <location evidence="7">Cytoplasm</location>
    </subcellularLocation>
</comment>
<dbReference type="Proteomes" id="UP000177067">
    <property type="component" value="Unassembled WGS sequence"/>
</dbReference>
<dbReference type="Gene3D" id="2.40.30.10">
    <property type="entry name" value="Translation factors"/>
    <property type="match status" value="2"/>
</dbReference>
<feature type="binding site" evidence="7">
    <location>
        <begin position="173"/>
        <end position="180"/>
    </location>
    <ligand>
        <name>GTP</name>
        <dbReference type="ChEBI" id="CHEBI:37565"/>
    </ligand>
</feature>
<keyword evidence="3 7" id="KW-0396">Initiation factor</keyword>
<dbReference type="NCBIfam" id="TIGR00487">
    <property type="entry name" value="IF-2"/>
    <property type="match status" value="1"/>
</dbReference>
<evidence type="ECO:0000256" key="8">
    <source>
        <dbReference type="RuleBase" id="RU000644"/>
    </source>
</evidence>
<dbReference type="InterPro" id="IPR006847">
    <property type="entry name" value="IF2_N"/>
</dbReference>
<dbReference type="PANTHER" id="PTHR43381">
    <property type="entry name" value="TRANSLATION INITIATION FACTOR IF-2-RELATED"/>
    <property type="match status" value="1"/>
</dbReference>
<dbReference type="Pfam" id="PF11987">
    <property type="entry name" value="IF-2"/>
    <property type="match status" value="1"/>
</dbReference>
<comment type="function">
    <text evidence="7 8">One of the essential components for the initiation of protein synthesis. Protects formylmethionyl-tRNA from spontaneous hydrolysis and promotes its binding to the 30S ribosomal subunits. Also involved in the hydrolysis of GTP during the formation of the 70S ribosomal complex.</text>
</comment>
<keyword evidence="5 7" id="KW-0648">Protein biosynthesis</keyword>
<evidence type="ECO:0000256" key="2">
    <source>
        <dbReference type="ARBA" id="ARBA00020675"/>
    </source>
</evidence>
<dbReference type="Pfam" id="PF00009">
    <property type="entry name" value="GTP_EFTU"/>
    <property type="match status" value="1"/>
</dbReference>
<dbReference type="GO" id="GO:0003924">
    <property type="term" value="F:GTPase activity"/>
    <property type="evidence" value="ECO:0007669"/>
    <property type="project" value="UniProtKB-UniRule"/>
</dbReference>
<dbReference type="PRINTS" id="PR00315">
    <property type="entry name" value="ELONGATNFCT"/>
</dbReference>
<comment type="similarity">
    <text evidence="1 7 8">Belongs to the TRAFAC class translation factor GTPase superfamily. Classic translation factor GTPase family. IF-2 subfamily.</text>
</comment>
<feature type="compositionally biased region" description="Polar residues" evidence="9">
    <location>
        <begin position="441"/>
        <end position="457"/>
    </location>
</feature>
<dbReference type="InterPro" id="IPR000795">
    <property type="entry name" value="T_Tr_GTP-bd_dom"/>
</dbReference>
<dbReference type="Pfam" id="PF22042">
    <property type="entry name" value="EF-G_D2"/>
    <property type="match status" value="1"/>
</dbReference>
<evidence type="ECO:0000313" key="11">
    <source>
        <dbReference type="EMBL" id="OGH58804.1"/>
    </source>
</evidence>
<feature type="domain" description="Tr-type G" evidence="10">
    <location>
        <begin position="164"/>
        <end position="338"/>
    </location>
</feature>
<evidence type="ECO:0000256" key="1">
    <source>
        <dbReference type="ARBA" id="ARBA00007733"/>
    </source>
</evidence>
<dbReference type="InterPro" id="IPR009000">
    <property type="entry name" value="Transl_B-barrel_sf"/>
</dbReference>
<dbReference type="Gene3D" id="3.40.50.300">
    <property type="entry name" value="P-loop containing nucleotide triphosphate hydrolases"/>
    <property type="match status" value="1"/>
</dbReference>
<dbReference type="HAMAP" id="MF_00100_B">
    <property type="entry name" value="IF_2_B"/>
    <property type="match status" value="1"/>
</dbReference>
<dbReference type="FunFam" id="3.40.50.10050:FF:000001">
    <property type="entry name" value="Translation initiation factor IF-2"/>
    <property type="match status" value="1"/>
</dbReference>
<keyword evidence="7" id="KW-0963">Cytoplasm</keyword>
<dbReference type="GO" id="GO:0003743">
    <property type="term" value="F:translation initiation factor activity"/>
    <property type="evidence" value="ECO:0007669"/>
    <property type="project" value="UniProtKB-UniRule"/>
</dbReference>
<evidence type="ECO:0000256" key="6">
    <source>
        <dbReference type="ARBA" id="ARBA00023134"/>
    </source>
</evidence>
<dbReference type="NCBIfam" id="TIGR00231">
    <property type="entry name" value="small_GTP"/>
    <property type="match status" value="1"/>
</dbReference>
<dbReference type="InterPro" id="IPR053905">
    <property type="entry name" value="EF-G-like_DII"/>
</dbReference>
<dbReference type="SUPFAM" id="SSF52540">
    <property type="entry name" value="P-loop containing nucleoside triphosphate hydrolases"/>
    <property type="match status" value="1"/>
</dbReference>
<evidence type="ECO:0000256" key="3">
    <source>
        <dbReference type="ARBA" id="ARBA00022540"/>
    </source>
</evidence>
<evidence type="ECO:0000259" key="10">
    <source>
        <dbReference type="PROSITE" id="PS51722"/>
    </source>
</evidence>
<evidence type="ECO:0000313" key="12">
    <source>
        <dbReference type="Proteomes" id="UP000177067"/>
    </source>
</evidence>
<reference evidence="11 12" key="1">
    <citation type="journal article" date="2016" name="Nat. Commun.">
        <title>Thousands of microbial genomes shed light on interconnected biogeochemical processes in an aquifer system.</title>
        <authorList>
            <person name="Anantharaman K."/>
            <person name="Brown C.T."/>
            <person name="Hug L.A."/>
            <person name="Sharon I."/>
            <person name="Castelle C.J."/>
            <person name="Probst A.J."/>
            <person name="Thomas B.C."/>
            <person name="Singh A."/>
            <person name="Wilkins M.J."/>
            <person name="Karaoz U."/>
            <person name="Brodie E.L."/>
            <person name="Williams K.H."/>
            <person name="Hubbard S.S."/>
            <person name="Banfield J.F."/>
        </authorList>
    </citation>
    <scope>NUCLEOTIDE SEQUENCE [LARGE SCALE GENOMIC DNA]</scope>
</reference>
<dbReference type="SUPFAM" id="SSF52156">
    <property type="entry name" value="Initiation factor IF2/eIF5b, domain 3"/>
    <property type="match status" value="1"/>
</dbReference>
<dbReference type="InterPro" id="IPR044145">
    <property type="entry name" value="IF2_II"/>
</dbReference>
<keyword evidence="6 7" id="KW-0342">GTP-binding</keyword>
<evidence type="ECO:0000256" key="5">
    <source>
        <dbReference type="ARBA" id="ARBA00022917"/>
    </source>
</evidence>
<dbReference type="PANTHER" id="PTHR43381:SF4">
    <property type="entry name" value="EUKARYOTIC TRANSLATION INITIATION FACTOR 5B"/>
    <property type="match status" value="1"/>
</dbReference>
<dbReference type="InterPro" id="IPR023115">
    <property type="entry name" value="TIF_IF2_dom3"/>
</dbReference>
<keyword evidence="4 7" id="KW-0547">Nucleotide-binding</keyword>
<feature type="binding site" evidence="7">
    <location>
        <begin position="279"/>
        <end position="282"/>
    </location>
    <ligand>
        <name>GTP</name>
        <dbReference type="ChEBI" id="CHEBI:37565"/>
    </ligand>
</feature>
<dbReference type="CDD" id="cd03702">
    <property type="entry name" value="IF2_mtIF2_II"/>
    <property type="match status" value="1"/>
</dbReference>
<comment type="caution">
    <text evidence="7">Lacks conserved residue(s) required for the propagation of feature annotation.</text>
</comment>
<proteinExistence type="inferred from homology"/>
<feature type="region of interest" description="Disordered" evidence="9">
    <location>
        <begin position="441"/>
        <end position="460"/>
    </location>
</feature>
<dbReference type="InterPro" id="IPR036925">
    <property type="entry name" value="TIF_IF2_dom3_sf"/>
</dbReference>
<dbReference type="SUPFAM" id="SSF50447">
    <property type="entry name" value="Translation proteins"/>
    <property type="match status" value="2"/>
</dbReference>
<dbReference type="EMBL" id="MFPS01000008">
    <property type="protein sequence ID" value="OGH58804.1"/>
    <property type="molecule type" value="Genomic_DNA"/>
</dbReference>
<evidence type="ECO:0000256" key="7">
    <source>
        <dbReference type="HAMAP-Rule" id="MF_00100"/>
    </source>
</evidence>
<dbReference type="PROSITE" id="PS51722">
    <property type="entry name" value="G_TR_2"/>
    <property type="match status" value="1"/>
</dbReference>